<dbReference type="PANTHER" id="PTHR12714:SF24">
    <property type="entry name" value="SLR1182 PROTEIN"/>
    <property type="match status" value="1"/>
</dbReference>
<dbReference type="InterPro" id="IPR007318">
    <property type="entry name" value="Phopholipid_MeTrfase"/>
</dbReference>
<name>A0A371B2F1_9SPHN</name>
<comment type="caution">
    <text evidence="6">The sequence shown here is derived from an EMBL/GenBank/DDBJ whole genome shotgun (WGS) entry which is preliminary data.</text>
</comment>
<evidence type="ECO:0000313" key="6">
    <source>
        <dbReference type="EMBL" id="RDV01748.1"/>
    </source>
</evidence>
<evidence type="ECO:0000256" key="1">
    <source>
        <dbReference type="ARBA" id="ARBA00004127"/>
    </source>
</evidence>
<dbReference type="Gene3D" id="1.20.120.1630">
    <property type="match status" value="1"/>
</dbReference>
<gene>
    <name evidence="6" type="ORF">DXH95_15850</name>
</gene>
<keyword evidence="7" id="KW-1185">Reference proteome</keyword>
<sequence>MMIGLHSAPFLAMVAFVVATLVRGMAIRRATGDRPWAFASAKGVQRIAGSSFALCVAALLVAAALAPANGTNLAVLAAIVSLAGAAIVIVAQMQMGRAWRVGVREGDAPLFVSHGLFRFSRNPIFVGMMLVGLSAAIVSDTWWSWSALVLFVLSCIVQVRIEEAHLEASFGDAYRAFCRQVPRWLGLARSA</sequence>
<dbReference type="OrthoDB" id="9789029at2"/>
<dbReference type="AlphaFoldDB" id="A0A371B2F1"/>
<keyword evidence="6" id="KW-0489">Methyltransferase</keyword>
<organism evidence="6 7">
    <name type="scientific">Sphingorhabdus pulchriflava</name>
    <dbReference type="NCBI Taxonomy" id="2292257"/>
    <lineage>
        <taxon>Bacteria</taxon>
        <taxon>Pseudomonadati</taxon>
        <taxon>Pseudomonadota</taxon>
        <taxon>Alphaproteobacteria</taxon>
        <taxon>Sphingomonadales</taxon>
        <taxon>Sphingomonadaceae</taxon>
        <taxon>Sphingorhabdus</taxon>
    </lineage>
</organism>
<feature type="transmembrane region" description="Helical" evidence="5">
    <location>
        <begin position="47"/>
        <end position="67"/>
    </location>
</feature>
<dbReference type="GO" id="GO:0012505">
    <property type="term" value="C:endomembrane system"/>
    <property type="evidence" value="ECO:0007669"/>
    <property type="project" value="UniProtKB-SubCell"/>
</dbReference>
<reference evidence="7" key="1">
    <citation type="submission" date="2018-08" db="EMBL/GenBank/DDBJ databases">
        <authorList>
            <person name="Kim S.-J."/>
            <person name="Jung G.-Y."/>
        </authorList>
    </citation>
    <scope>NUCLEOTIDE SEQUENCE [LARGE SCALE GENOMIC DNA]</scope>
    <source>
        <strain evidence="7">GY_G</strain>
    </source>
</reference>
<dbReference type="Pfam" id="PF04191">
    <property type="entry name" value="PEMT"/>
    <property type="match status" value="1"/>
</dbReference>
<evidence type="ECO:0000256" key="3">
    <source>
        <dbReference type="ARBA" id="ARBA00022989"/>
    </source>
</evidence>
<feature type="transmembrane region" description="Helical" evidence="5">
    <location>
        <begin position="73"/>
        <end position="91"/>
    </location>
</feature>
<dbReference type="GO" id="GO:0032259">
    <property type="term" value="P:methylation"/>
    <property type="evidence" value="ECO:0007669"/>
    <property type="project" value="UniProtKB-KW"/>
</dbReference>
<feature type="transmembrane region" description="Helical" evidence="5">
    <location>
        <begin position="6"/>
        <end position="26"/>
    </location>
</feature>
<dbReference type="GO" id="GO:0008168">
    <property type="term" value="F:methyltransferase activity"/>
    <property type="evidence" value="ECO:0007669"/>
    <property type="project" value="UniProtKB-KW"/>
</dbReference>
<proteinExistence type="predicted"/>
<dbReference type="PANTHER" id="PTHR12714">
    <property type="entry name" value="PROTEIN-S ISOPRENYLCYSTEINE O-METHYLTRANSFERASE"/>
    <property type="match status" value="1"/>
</dbReference>
<keyword evidence="4 5" id="KW-0472">Membrane</keyword>
<keyword evidence="6" id="KW-0808">Transferase</keyword>
<accession>A0A371B2F1</accession>
<evidence type="ECO:0000256" key="2">
    <source>
        <dbReference type="ARBA" id="ARBA00022692"/>
    </source>
</evidence>
<dbReference type="RefSeq" id="WP_115550525.1">
    <property type="nucleotide sequence ID" value="NZ_QRGP01000003.1"/>
</dbReference>
<feature type="transmembrane region" description="Helical" evidence="5">
    <location>
        <begin position="119"/>
        <end position="137"/>
    </location>
</feature>
<evidence type="ECO:0000256" key="5">
    <source>
        <dbReference type="SAM" id="Phobius"/>
    </source>
</evidence>
<comment type="subcellular location">
    <subcellularLocation>
        <location evidence="1">Endomembrane system</location>
        <topology evidence="1">Multi-pass membrane protein</topology>
    </subcellularLocation>
</comment>
<dbReference type="Proteomes" id="UP000263833">
    <property type="component" value="Unassembled WGS sequence"/>
</dbReference>
<evidence type="ECO:0000313" key="7">
    <source>
        <dbReference type="Proteomes" id="UP000263833"/>
    </source>
</evidence>
<keyword evidence="2 5" id="KW-0812">Transmembrane</keyword>
<keyword evidence="3 5" id="KW-1133">Transmembrane helix</keyword>
<protein>
    <submittedName>
        <fullName evidence="6">Isoprenylcysteine carboxylmethyltransferase family protein</fullName>
    </submittedName>
</protein>
<evidence type="ECO:0000256" key="4">
    <source>
        <dbReference type="ARBA" id="ARBA00023136"/>
    </source>
</evidence>
<dbReference type="EMBL" id="QRGP01000003">
    <property type="protein sequence ID" value="RDV01748.1"/>
    <property type="molecule type" value="Genomic_DNA"/>
</dbReference>